<dbReference type="WBParaSite" id="jg8840">
    <property type="protein sequence ID" value="jg8840"/>
    <property type="gene ID" value="jg8840"/>
</dbReference>
<name>A0A915EQW1_9BILA</name>
<dbReference type="InterPro" id="IPR019399">
    <property type="entry name" value="Parkin_co-regulated_protein"/>
</dbReference>
<dbReference type="Proteomes" id="UP000887574">
    <property type="component" value="Unplaced"/>
</dbReference>
<dbReference type="GO" id="GO:0030544">
    <property type="term" value="F:Hsp70 protein binding"/>
    <property type="evidence" value="ECO:0007669"/>
    <property type="project" value="TreeGrafter"/>
</dbReference>
<organism evidence="1 2">
    <name type="scientific">Ditylenchus dipsaci</name>
    <dbReference type="NCBI Taxonomy" id="166011"/>
    <lineage>
        <taxon>Eukaryota</taxon>
        <taxon>Metazoa</taxon>
        <taxon>Ecdysozoa</taxon>
        <taxon>Nematoda</taxon>
        <taxon>Chromadorea</taxon>
        <taxon>Rhabditida</taxon>
        <taxon>Tylenchina</taxon>
        <taxon>Tylenchomorpha</taxon>
        <taxon>Sphaerularioidea</taxon>
        <taxon>Anguinidae</taxon>
        <taxon>Anguininae</taxon>
        <taxon>Ditylenchus</taxon>
    </lineage>
</organism>
<protein>
    <submittedName>
        <fullName evidence="2">Uncharacterized protein</fullName>
    </submittedName>
</protein>
<evidence type="ECO:0000313" key="2">
    <source>
        <dbReference type="WBParaSite" id="jg8840"/>
    </source>
</evidence>
<sequence>MIGYDVTRRINNPRFRSWSMPSDKYLDANLLSRRDIVKDNKRQQILFRPRIHSLRRVPAFTIQTEQYNTKPITPALGATHRHREVHFLSRPAPPPPDENLKKFLRLYEDRQFPIRITSGGSWRNNQQTRSLEWQVDPNQLKAYDKRELLRRFAVGLPVEKEPYCLIAVQGFKDLLSTAHGAQMLAESLTDVVPSIRKGLNSPRLWKKLEMLELLRQITEMAGIGPLLVPFYRMILPPLRVGKATRVSTDISTSDRDRLQNSIDKTLMTLEQTGGPNAYINIKYLIPEHQSFYK</sequence>
<dbReference type="GO" id="GO:0051879">
    <property type="term" value="F:Hsp90 protein binding"/>
    <property type="evidence" value="ECO:0007669"/>
    <property type="project" value="TreeGrafter"/>
</dbReference>
<accession>A0A915EQW1</accession>
<dbReference type="PANTHER" id="PTHR21207">
    <property type="entry name" value="PARKIN COREGULATED GENE PROTEIN PARK2 COREGULATED"/>
    <property type="match status" value="1"/>
</dbReference>
<evidence type="ECO:0000313" key="1">
    <source>
        <dbReference type="Proteomes" id="UP000887574"/>
    </source>
</evidence>
<reference evidence="2" key="1">
    <citation type="submission" date="2022-11" db="UniProtKB">
        <authorList>
            <consortium name="WormBaseParasite"/>
        </authorList>
    </citation>
    <scope>IDENTIFICATION</scope>
</reference>
<dbReference type="AlphaFoldDB" id="A0A915EQW1"/>
<keyword evidence="1" id="KW-1185">Reference proteome</keyword>
<proteinExistence type="predicted"/>
<dbReference type="PANTHER" id="PTHR21207:SF2">
    <property type="entry name" value="PARKIN COREGULATED GENE PROTEIN"/>
    <property type="match status" value="1"/>
</dbReference>
<dbReference type="Pfam" id="PF10274">
    <property type="entry name" value="ParcG"/>
    <property type="match status" value="1"/>
</dbReference>